<proteinExistence type="predicted"/>
<reference evidence="1" key="1">
    <citation type="submission" date="2020-05" db="EMBL/GenBank/DDBJ databases">
        <title>Mycena genomes resolve the evolution of fungal bioluminescence.</title>
        <authorList>
            <person name="Tsai I.J."/>
        </authorList>
    </citation>
    <scope>NUCLEOTIDE SEQUENCE</scope>
    <source>
        <strain evidence="1">160909Yilan</strain>
    </source>
</reference>
<organism evidence="1 2">
    <name type="scientific">Mycena sanguinolenta</name>
    <dbReference type="NCBI Taxonomy" id="230812"/>
    <lineage>
        <taxon>Eukaryota</taxon>
        <taxon>Fungi</taxon>
        <taxon>Dikarya</taxon>
        <taxon>Basidiomycota</taxon>
        <taxon>Agaricomycotina</taxon>
        <taxon>Agaricomycetes</taxon>
        <taxon>Agaricomycetidae</taxon>
        <taxon>Agaricales</taxon>
        <taxon>Marasmiineae</taxon>
        <taxon>Mycenaceae</taxon>
        <taxon>Mycena</taxon>
    </lineage>
</organism>
<comment type="caution">
    <text evidence="1">The sequence shown here is derived from an EMBL/GenBank/DDBJ whole genome shotgun (WGS) entry which is preliminary data.</text>
</comment>
<keyword evidence="2" id="KW-1185">Reference proteome</keyword>
<protein>
    <submittedName>
        <fullName evidence="1">Uncharacterized protein</fullName>
    </submittedName>
</protein>
<accession>A0A8H7CQU6</accession>
<gene>
    <name evidence="1" type="ORF">MSAN_01818100</name>
</gene>
<dbReference type="AlphaFoldDB" id="A0A8H7CQU6"/>
<evidence type="ECO:0000313" key="1">
    <source>
        <dbReference type="EMBL" id="KAF7346795.1"/>
    </source>
</evidence>
<evidence type="ECO:0000313" key="2">
    <source>
        <dbReference type="Proteomes" id="UP000623467"/>
    </source>
</evidence>
<name>A0A8H7CQU6_9AGAR</name>
<dbReference type="Proteomes" id="UP000623467">
    <property type="component" value="Unassembled WGS sequence"/>
</dbReference>
<dbReference type="EMBL" id="JACAZH010000018">
    <property type="protein sequence ID" value="KAF7346795.1"/>
    <property type="molecule type" value="Genomic_DNA"/>
</dbReference>
<dbReference type="OrthoDB" id="2954679at2759"/>
<sequence>MRFEPALPLELEREIFELVAKLHPKTIPTLMCVCRRVHVWLAPFLYRVVNLHNLDLIRAIEFSLKLPSTESQTVLSHIYRWYNSPEPVEPPRAQFFRNTVRHVLCAMSDLFANANKSWQTINHFLRLHPAVFELAVRKYSAAVKTLPSSNRNQLPQELRPTRLTLELADEHSTVDLTDPLFSGVTHLTLLTLRTLTSPPNWLPSSLADLTHFCVTEDIARVILPHVFTTCPRLQAFVVFWWTLIIRYRRMPLSKSQLLAEYARPDRDRIATDERFSKVVAFEIHLGAHADARIVLVSVPFFF</sequence>